<sequence>MAVIHPRVRNRGPIVQTTDVDLSCQILPDVLGGRIETATPLRHNEGNAATGGIWRVRGPGGTAILKVAQPPSGTAGSSWPTSDEPTHYNYWRREVLAYTTGLAGRVYADAGIAVPEPLATGTRPGGAVELWLADVPGVPGTSWPVPRLGAFAHELGAAQARWAGRVPDLPWLSRRWLAQYLDHGPSRVVWIDRDEHWNHPLAEVWPAGVRQCLRQLWERRDRYRAAAEAQPRTLCHLDVWPTNLIDDAGTSVLLDWSFIGDGAIGEDAANLIVDSVTDGLIDAVLLPEITATVTDGYLAGLRDGGFTGSPDPVRRAIAICGAAKYCWFGPAVLSRVLRDGTFGHPQYGQDEGGQAAVDRLRGLVELLAAWAGDLP</sequence>
<accession>A0A8J3R2R8</accession>
<proteinExistence type="predicted"/>
<keyword evidence="2" id="KW-1185">Reference proteome</keyword>
<dbReference type="InterPro" id="IPR011009">
    <property type="entry name" value="Kinase-like_dom_sf"/>
</dbReference>
<dbReference type="AlphaFoldDB" id="A0A8J3R2R8"/>
<organism evidence="1 2">
    <name type="scientific">Rugosimonospora africana</name>
    <dbReference type="NCBI Taxonomy" id="556532"/>
    <lineage>
        <taxon>Bacteria</taxon>
        <taxon>Bacillati</taxon>
        <taxon>Actinomycetota</taxon>
        <taxon>Actinomycetes</taxon>
        <taxon>Micromonosporales</taxon>
        <taxon>Micromonosporaceae</taxon>
        <taxon>Rugosimonospora</taxon>
    </lineage>
</organism>
<dbReference type="Proteomes" id="UP000642748">
    <property type="component" value="Unassembled WGS sequence"/>
</dbReference>
<protein>
    <recommendedName>
        <fullName evidence="3">Aminoglycoside phosphotransferase</fullName>
    </recommendedName>
</protein>
<dbReference type="EMBL" id="BONZ01000106">
    <property type="protein sequence ID" value="GIH20812.1"/>
    <property type="molecule type" value="Genomic_DNA"/>
</dbReference>
<evidence type="ECO:0000313" key="1">
    <source>
        <dbReference type="EMBL" id="GIH20812.1"/>
    </source>
</evidence>
<comment type="caution">
    <text evidence="1">The sequence shown here is derived from an EMBL/GenBank/DDBJ whole genome shotgun (WGS) entry which is preliminary data.</text>
</comment>
<gene>
    <name evidence="1" type="ORF">Raf01_89840</name>
</gene>
<name>A0A8J3R2R8_9ACTN</name>
<dbReference type="SUPFAM" id="SSF56112">
    <property type="entry name" value="Protein kinase-like (PK-like)"/>
    <property type="match status" value="1"/>
</dbReference>
<dbReference type="Gene3D" id="3.90.1200.10">
    <property type="match status" value="1"/>
</dbReference>
<evidence type="ECO:0008006" key="3">
    <source>
        <dbReference type="Google" id="ProtNLM"/>
    </source>
</evidence>
<evidence type="ECO:0000313" key="2">
    <source>
        <dbReference type="Proteomes" id="UP000642748"/>
    </source>
</evidence>
<reference evidence="1" key="1">
    <citation type="submission" date="2021-01" db="EMBL/GenBank/DDBJ databases">
        <title>Whole genome shotgun sequence of Rugosimonospora africana NBRC 104875.</title>
        <authorList>
            <person name="Komaki H."/>
            <person name="Tamura T."/>
        </authorList>
    </citation>
    <scope>NUCLEOTIDE SEQUENCE</scope>
    <source>
        <strain evidence="1">NBRC 104875</strain>
    </source>
</reference>